<evidence type="ECO:0000313" key="3">
    <source>
        <dbReference type="EMBL" id="MBM7716789.1"/>
    </source>
</evidence>
<dbReference type="Proteomes" id="UP000823485">
    <property type="component" value="Unassembled WGS sequence"/>
</dbReference>
<feature type="transmembrane region" description="Helical" evidence="1">
    <location>
        <begin position="6"/>
        <end position="24"/>
    </location>
</feature>
<keyword evidence="1" id="KW-0472">Membrane</keyword>
<dbReference type="RefSeq" id="WP_077111016.1">
    <property type="nucleotide sequence ID" value="NZ_JAFBFH010000032.1"/>
</dbReference>
<comment type="caution">
    <text evidence="3">The sequence shown here is derived from an EMBL/GenBank/DDBJ whole genome shotgun (WGS) entry which is preliminary data.</text>
</comment>
<dbReference type="InterPro" id="IPR036582">
    <property type="entry name" value="Mao_N_sf"/>
</dbReference>
<sequence length="455" mass="52593">MSKLVWPTVFILILSICGLLFFQWKPISTFSGGEKVEQNVVVRHMQDHFQIEQSIKHIPEGSYEMRKPTNLDSFSCTSSRHQSCIWLDQENTKIAIGEEETISFTYRLPSSKSPSHFVLDNWLFEVQNVSRHSTRIQLTDEKWRQGEWVAAADSVGKRKMNAIDYYVFETNQKSPALYWNANEMHELYKDQYVTVYSESNVSADFSKLSNLNGKGKLVAIVTKKAKKLQDFDDLILVPDEEAILPAMVVKTISMEKNQEWLLDVIMSAFLERPYGSKKAQSMYLELERELQKEGVERWLSKVLSDKTAISARRLDAHIWEETGRKTNFFALNEEETKAFIPFFAVDARPILIHEVQADNVSILYHNEQPYISFFPLAEQLGFTVQPGPDQAVMKRGDDTFEFYYGKKIFYKNGRPFGLSSNPFLLMGSETYIHTEMVSLVFGIRLFEADNKIKLQ</sequence>
<dbReference type="InterPro" id="IPR012854">
    <property type="entry name" value="Cu_amine_oxidase-like_N"/>
</dbReference>
<gene>
    <name evidence="3" type="ORF">JOC94_003813</name>
</gene>
<evidence type="ECO:0000313" key="4">
    <source>
        <dbReference type="Proteomes" id="UP000823485"/>
    </source>
</evidence>
<dbReference type="Pfam" id="PF07833">
    <property type="entry name" value="Cu_amine_oxidN1"/>
    <property type="match status" value="1"/>
</dbReference>
<keyword evidence="1" id="KW-1133">Transmembrane helix</keyword>
<accession>A0ABS2RB12</accession>
<name>A0ABS2RB12_9BACI</name>
<organism evidence="3 4">
    <name type="scientific">Siminovitchia thermophila</name>
    <dbReference type="NCBI Taxonomy" id="1245522"/>
    <lineage>
        <taxon>Bacteria</taxon>
        <taxon>Bacillati</taxon>
        <taxon>Bacillota</taxon>
        <taxon>Bacilli</taxon>
        <taxon>Bacillales</taxon>
        <taxon>Bacillaceae</taxon>
        <taxon>Siminovitchia</taxon>
    </lineage>
</organism>
<reference evidence="3 4" key="1">
    <citation type="submission" date="2021-01" db="EMBL/GenBank/DDBJ databases">
        <title>Genomic Encyclopedia of Type Strains, Phase IV (KMG-IV): sequencing the most valuable type-strain genomes for metagenomic binning, comparative biology and taxonomic classification.</title>
        <authorList>
            <person name="Goeker M."/>
        </authorList>
    </citation>
    <scope>NUCLEOTIDE SEQUENCE [LARGE SCALE GENOMIC DNA]</scope>
    <source>
        <strain evidence="3 4">DSM 105453</strain>
    </source>
</reference>
<dbReference type="SUPFAM" id="SSF55383">
    <property type="entry name" value="Copper amine oxidase, domain N"/>
    <property type="match status" value="1"/>
</dbReference>
<keyword evidence="4" id="KW-1185">Reference proteome</keyword>
<feature type="domain" description="Copper amine oxidase-like N-terminal" evidence="2">
    <location>
        <begin position="356"/>
        <end position="445"/>
    </location>
</feature>
<protein>
    <recommendedName>
        <fullName evidence="2">Copper amine oxidase-like N-terminal domain-containing protein</fullName>
    </recommendedName>
</protein>
<dbReference type="EMBL" id="JAFBFH010000032">
    <property type="protein sequence ID" value="MBM7716789.1"/>
    <property type="molecule type" value="Genomic_DNA"/>
</dbReference>
<evidence type="ECO:0000256" key="1">
    <source>
        <dbReference type="SAM" id="Phobius"/>
    </source>
</evidence>
<proteinExistence type="predicted"/>
<evidence type="ECO:0000259" key="2">
    <source>
        <dbReference type="Pfam" id="PF07833"/>
    </source>
</evidence>
<keyword evidence="1" id="KW-0812">Transmembrane</keyword>